<protein>
    <submittedName>
        <fullName evidence="1">Uncharacterized protein</fullName>
    </submittedName>
</protein>
<evidence type="ECO:0000313" key="1">
    <source>
        <dbReference type="EMBL" id="EGF08986.1"/>
    </source>
</evidence>
<name>F2BFB4_9NEIS</name>
<dbReference type="HOGENOM" id="CLU_3273178_0_0_4"/>
<proteinExistence type="predicted"/>
<dbReference type="EMBL" id="AFAY01000048">
    <property type="protein sequence ID" value="EGF08986.1"/>
    <property type="molecule type" value="Genomic_DNA"/>
</dbReference>
<sequence length="41" mass="4600">MQEKKTQQGRTPAGIFDAAGVDFYQKHRRRPNVNGPCVQAV</sequence>
<keyword evidence="2" id="KW-1185">Reference proteome</keyword>
<dbReference type="AlphaFoldDB" id="F2BFB4"/>
<evidence type="ECO:0000313" key="2">
    <source>
        <dbReference type="Proteomes" id="UP000004105"/>
    </source>
</evidence>
<comment type="caution">
    <text evidence="1">The sequence shown here is derived from an EMBL/GenBank/DDBJ whole genome shotgun (WGS) entry which is preliminary data.</text>
</comment>
<reference evidence="1 2" key="1">
    <citation type="submission" date="2011-02" db="EMBL/GenBank/DDBJ databases">
        <authorList>
            <person name="Muzny D."/>
            <person name="Qin X."/>
            <person name="Deng J."/>
            <person name="Jiang H."/>
            <person name="Liu Y."/>
            <person name="Qu J."/>
            <person name="Song X.-Z."/>
            <person name="Zhang L."/>
            <person name="Thornton R."/>
            <person name="Coyle M."/>
            <person name="Francisco L."/>
            <person name="Jackson L."/>
            <person name="Javaid M."/>
            <person name="Korchina V."/>
            <person name="Kovar C."/>
            <person name="Mata R."/>
            <person name="Mathew T."/>
            <person name="Ngo R."/>
            <person name="Nguyen L."/>
            <person name="Nguyen N."/>
            <person name="Okwuonu G."/>
            <person name="Ongeri F."/>
            <person name="Pham C."/>
            <person name="Simmons D."/>
            <person name="Wilczek-Boney K."/>
            <person name="Hale W."/>
            <person name="Jakkamsetti A."/>
            <person name="Pham P."/>
            <person name="Ruth R."/>
            <person name="San Lucas F."/>
            <person name="Warren J."/>
            <person name="Zhang J."/>
            <person name="Zhao Z."/>
            <person name="Zhou C."/>
            <person name="Zhu D."/>
            <person name="Lee S."/>
            <person name="Bess C."/>
            <person name="Blankenburg K."/>
            <person name="Forbes L."/>
            <person name="Fu Q."/>
            <person name="Gubbala S."/>
            <person name="Hirani K."/>
            <person name="Jayaseelan J.C."/>
            <person name="Lara F."/>
            <person name="Munidasa M."/>
            <person name="Palculict T."/>
            <person name="Patil S."/>
            <person name="Pu L.-L."/>
            <person name="Saada N."/>
            <person name="Tang L."/>
            <person name="Weissenberger G."/>
            <person name="Zhu Y."/>
            <person name="Hemphill L."/>
            <person name="Shang Y."/>
            <person name="Youmans B."/>
            <person name="Ayvaz T."/>
            <person name="Ross M."/>
            <person name="Santibanez J."/>
            <person name="Aqrawi P."/>
            <person name="Gross S."/>
            <person name="Joshi V."/>
            <person name="Fowler G."/>
            <person name="Nazareth L."/>
            <person name="Reid J."/>
            <person name="Worley K."/>
            <person name="Petrosino J."/>
            <person name="Highlander S."/>
            <person name="Gibbs R."/>
        </authorList>
    </citation>
    <scope>NUCLEOTIDE SEQUENCE [LARGE SCALE GENOMIC DNA]</scope>
    <source>
        <strain evidence="1 2">ATCC BAA-1200</strain>
    </source>
</reference>
<organism evidence="1 2">
    <name type="scientific">Neisseria bacilliformis ATCC BAA-1200</name>
    <dbReference type="NCBI Taxonomy" id="888742"/>
    <lineage>
        <taxon>Bacteria</taxon>
        <taxon>Pseudomonadati</taxon>
        <taxon>Pseudomonadota</taxon>
        <taxon>Betaproteobacteria</taxon>
        <taxon>Neisseriales</taxon>
        <taxon>Neisseriaceae</taxon>
        <taxon>Neisseria</taxon>
    </lineage>
</organism>
<dbReference type="Proteomes" id="UP000004105">
    <property type="component" value="Unassembled WGS sequence"/>
</dbReference>
<accession>F2BFB4</accession>
<gene>
    <name evidence="1" type="ORF">HMPREF9123_2421</name>
</gene>